<evidence type="ECO:0000313" key="10">
    <source>
        <dbReference type="Ensembl" id="ENSBJAP00000006357.1"/>
    </source>
</evidence>
<dbReference type="InterPro" id="IPR029515">
    <property type="entry name" value="Liprin"/>
</dbReference>
<evidence type="ECO:0000259" key="9">
    <source>
        <dbReference type="PROSITE" id="PS50105"/>
    </source>
</evidence>
<evidence type="ECO:0000256" key="1">
    <source>
        <dbReference type="ARBA" id="ARBA00007547"/>
    </source>
</evidence>
<name>A0A8C0AS46_9AVES</name>
<evidence type="ECO:0000256" key="2">
    <source>
        <dbReference type="ARBA" id="ARBA00022553"/>
    </source>
</evidence>
<keyword evidence="2" id="KW-0597">Phosphoprotein</keyword>
<dbReference type="PROSITE" id="PS50105">
    <property type="entry name" value="SAM_DOMAIN"/>
    <property type="match status" value="3"/>
</dbReference>
<evidence type="ECO:0000256" key="8">
    <source>
        <dbReference type="SAM" id="SignalP"/>
    </source>
</evidence>
<keyword evidence="4 6" id="KW-0175">Coiled coil</keyword>
<protein>
    <submittedName>
        <fullName evidence="10">PPFIA binding protein 2</fullName>
    </submittedName>
</protein>
<keyword evidence="3" id="KW-0677">Repeat</keyword>
<organism evidence="10 11">
    <name type="scientific">Buteo japonicus</name>
    <dbReference type="NCBI Taxonomy" id="224669"/>
    <lineage>
        <taxon>Eukaryota</taxon>
        <taxon>Metazoa</taxon>
        <taxon>Chordata</taxon>
        <taxon>Craniata</taxon>
        <taxon>Vertebrata</taxon>
        <taxon>Euteleostomi</taxon>
        <taxon>Archelosauria</taxon>
        <taxon>Archosauria</taxon>
        <taxon>Dinosauria</taxon>
        <taxon>Saurischia</taxon>
        <taxon>Theropoda</taxon>
        <taxon>Coelurosauria</taxon>
        <taxon>Aves</taxon>
        <taxon>Neognathae</taxon>
        <taxon>Neoaves</taxon>
        <taxon>Telluraves</taxon>
        <taxon>Accipitrimorphae</taxon>
        <taxon>Accipitriformes</taxon>
        <taxon>Accipitridae</taxon>
        <taxon>Accipitrinae</taxon>
        <taxon>Buteo</taxon>
    </lineage>
</organism>
<dbReference type="FunFam" id="1.10.150.50:FF:000005">
    <property type="entry name" value="Liprin-beta-1 isoform 1"/>
    <property type="match status" value="1"/>
</dbReference>
<keyword evidence="8" id="KW-0732">Signal</keyword>
<feature type="compositionally biased region" description="Polar residues" evidence="7">
    <location>
        <begin position="368"/>
        <end position="382"/>
    </location>
</feature>
<feature type="region of interest" description="Disordered" evidence="7">
    <location>
        <begin position="360"/>
        <end position="389"/>
    </location>
</feature>
<comment type="function">
    <text evidence="5">May regulate the disassembly of focal adhesions. Did not bind receptor-like tyrosine phosphatases type 2A.</text>
</comment>
<feature type="coiled-coil region" evidence="6">
    <location>
        <begin position="90"/>
        <end position="124"/>
    </location>
</feature>
<comment type="similarity">
    <text evidence="1">Belongs to the liprin family. Liprin-beta subfamily.</text>
</comment>
<evidence type="ECO:0000256" key="7">
    <source>
        <dbReference type="SAM" id="MobiDB-lite"/>
    </source>
</evidence>
<feature type="chain" id="PRO_5034113496" evidence="8">
    <location>
        <begin position="22"/>
        <end position="778"/>
    </location>
</feature>
<dbReference type="FunFam" id="1.10.150.50:FF:000017">
    <property type="entry name" value="Liprin-beta-1 isoform 1"/>
    <property type="match status" value="1"/>
</dbReference>
<evidence type="ECO:0000256" key="5">
    <source>
        <dbReference type="ARBA" id="ARBA00060046"/>
    </source>
</evidence>
<dbReference type="SMART" id="SM00454">
    <property type="entry name" value="SAM"/>
    <property type="match status" value="3"/>
</dbReference>
<feature type="domain" description="SAM" evidence="9">
    <location>
        <begin position="610"/>
        <end position="641"/>
    </location>
</feature>
<dbReference type="InterPro" id="IPR058914">
    <property type="entry name" value="LIPB1/2_CC"/>
</dbReference>
<feature type="domain" description="SAM" evidence="9">
    <location>
        <begin position="527"/>
        <end position="585"/>
    </location>
</feature>
<dbReference type="SUPFAM" id="SSF47769">
    <property type="entry name" value="SAM/Pointed domain"/>
    <property type="match status" value="3"/>
</dbReference>
<dbReference type="InterPro" id="IPR037617">
    <property type="entry name" value="LIPB1/2_SAM_1"/>
</dbReference>
<dbReference type="CDD" id="cd09566">
    <property type="entry name" value="SAM_liprin-beta1_2_repeat2"/>
    <property type="match status" value="1"/>
</dbReference>
<dbReference type="GO" id="GO:0007528">
    <property type="term" value="P:neuromuscular junction development"/>
    <property type="evidence" value="ECO:0007669"/>
    <property type="project" value="TreeGrafter"/>
</dbReference>
<evidence type="ECO:0000256" key="3">
    <source>
        <dbReference type="ARBA" id="ARBA00022737"/>
    </source>
</evidence>
<keyword evidence="11" id="KW-1185">Reference proteome</keyword>
<reference evidence="10" key="2">
    <citation type="submission" date="2025-09" db="UniProtKB">
        <authorList>
            <consortium name="Ensembl"/>
        </authorList>
    </citation>
    <scope>IDENTIFICATION</scope>
</reference>
<evidence type="ECO:0000313" key="11">
    <source>
        <dbReference type="Proteomes" id="UP000694555"/>
    </source>
</evidence>
<sequence length="778" mass="88357">VFVAVLTVLEKIILVLEGTKSATEYANGGYDIVSPAPSVYLGTFQILHLLEDLKMALEMLEDPQEKEALRNQIPGATAVCIREWFEENLVNHHSSNNETYQERLARLEGDKESLILQVSVLTDQVEAQGEKIRDLEICLEGHQLKLNATEEMLQQELLSRTSLETQKLDLMAEVSDLKIKLVGMEKEQSEYEEKQNKAEGLLQELRHLKIKVEELENERNQYEWKLKATKAEIAQLQEQLALKDAEIERLQCQLSRTSSHSEVAERGKRRGNKIKNPKPYLNFTLVAAWLSISMKYKDIQEWTYRIHFERKNRANLFCLLVEAHNLEAAQIAISVLKALNIKCGYITVLNAGETENVDGTVVSDDLSPLSSGTDSGPQSPLSPENRKSPKGIKKIWGRIRRTQSGNFPADDLGLAEFRRGGLRATAGPRLSRSKETKGQKSDYNAPFAQWSTERVCNWLEDFGLGQYVIFARQWVTSGHTLLTATPQDMEKEMGIKHPLHRKKLVLAIKSINAKQDEKSAQLDHIWVTRWLDDIGLPQYKDQFHESRVDGRMLQYLTVNDLLFLKVTSQLHHLSIKCAIHVLHVNSFNPHCLRRRPVEENNISPSEVVQWSNHRVMEWLRSVDLAEYAPNLRGSGVHGGLIILEPCFNGDTLAMLLNIPPQKTLLRRHLTTNFNVLIGPEAQQEKREITESTAYTPLTTTAKVRPKKLGFSHFGNLRKKKFDESTDYICPMDTNPAATNGSQKSYSGYKGLSPFTDRELDQLANNQMLAYNKVFATSA</sequence>
<dbReference type="Pfam" id="PF00536">
    <property type="entry name" value="SAM_1"/>
    <property type="match status" value="2"/>
</dbReference>
<feature type="signal peptide" evidence="8">
    <location>
        <begin position="1"/>
        <end position="21"/>
    </location>
</feature>
<dbReference type="InterPro" id="IPR013761">
    <property type="entry name" value="SAM/pointed_sf"/>
</dbReference>
<evidence type="ECO:0000256" key="6">
    <source>
        <dbReference type="SAM" id="Coils"/>
    </source>
</evidence>
<dbReference type="Proteomes" id="UP000694555">
    <property type="component" value="Unplaced"/>
</dbReference>
<dbReference type="CDD" id="cd09569">
    <property type="entry name" value="SAM_liprin-beta1_2_repeat3"/>
    <property type="match status" value="1"/>
</dbReference>
<dbReference type="InterPro" id="IPR001660">
    <property type="entry name" value="SAM"/>
</dbReference>
<feature type="domain" description="SAM" evidence="9">
    <location>
        <begin position="450"/>
        <end position="514"/>
    </location>
</feature>
<dbReference type="GO" id="GO:0005829">
    <property type="term" value="C:cytosol"/>
    <property type="evidence" value="ECO:0007669"/>
    <property type="project" value="UniProtKB-ARBA"/>
</dbReference>
<feature type="coiled-coil region" evidence="6">
    <location>
        <begin position="174"/>
        <end position="253"/>
    </location>
</feature>
<evidence type="ECO:0000256" key="4">
    <source>
        <dbReference type="ARBA" id="ARBA00023054"/>
    </source>
</evidence>
<dbReference type="GO" id="GO:0048786">
    <property type="term" value="C:presynaptic active zone"/>
    <property type="evidence" value="ECO:0007669"/>
    <property type="project" value="TreeGrafter"/>
</dbReference>
<accession>A0A8C0AS46</accession>
<dbReference type="PANTHER" id="PTHR12587">
    <property type="entry name" value="LAR INTERACTING PROTEIN LIP -RELATED PROTEIN"/>
    <property type="match status" value="1"/>
</dbReference>
<dbReference type="Pfam" id="PF26022">
    <property type="entry name" value="CC_Liprin_beta"/>
    <property type="match status" value="1"/>
</dbReference>
<reference evidence="10" key="1">
    <citation type="submission" date="2025-08" db="UniProtKB">
        <authorList>
            <consortium name="Ensembl"/>
        </authorList>
    </citation>
    <scope>IDENTIFICATION</scope>
</reference>
<dbReference type="Gene3D" id="1.10.150.50">
    <property type="entry name" value="Transcription Factor, Ets-1"/>
    <property type="match status" value="3"/>
</dbReference>
<dbReference type="CDD" id="cd09563">
    <property type="entry name" value="SAM_liprin-beta1_2_repeat1"/>
    <property type="match status" value="1"/>
</dbReference>
<dbReference type="Pfam" id="PF07647">
    <property type="entry name" value="SAM_2"/>
    <property type="match status" value="1"/>
</dbReference>
<dbReference type="AlphaFoldDB" id="A0A8C0AS46"/>
<dbReference type="InterPro" id="IPR037619">
    <property type="entry name" value="LIPB1/2_SAM_3rd"/>
</dbReference>
<proteinExistence type="inferred from homology"/>
<dbReference type="FunFam" id="1.10.150.50:FF:000007">
    <property type="entry name" value="Liprin-beta-1 isoform 1"/>
    <property type="match status" value="1"/>
</dbReference>
<dbReference type="PANTHER" id="PTHR12587:SF18">
    <property type="entry name" value="LIPRIN-BETA-2"/>
    <property type="match status" value="1"/>
</dbReference>
<dbReference type="InterPro" id="IPR037618">
    <property type="entry name" value="LIPB1/2_SAM_2nd"/>
</dbReference>
<dbReference type="Ensembl" id="ENSBJAT00000006546.1">
    <property type="protein sequence ID" value="ENSBJAP00000006357.1"/>
    <property type="gene ID" value="ENSBJAG00000001206.1"/>
</dbReference>